<comment type="caution">
    <text evidence="1">The sequence shown here is derived from an EMBL/GenBank/DDBJ whole genome shotgun (WGS) entry which is preliminary data.</text>
</comment>
<sequence length="49" mass="5336">IDECKDPESYPCHGRCKNTIGNYKCRCPLGMYGDGKIGCQGLGIITLIT</sequence>
<feature type="non-terminal residue" evidence="1">
    <location>
        <position position="49"/>
    </location>
</feature>
<evidence type="ECO:0000313" key="2">
    <source>
        <dbReference type="Proteomes" id="UP000309997"/>
    </source>
</evidence>
<dbReference type="EMBL" id="RCHU02000004">
    <property type="protein sequence ID" value="KAL3597647.1"/>
    <property type="molecule type" value="Genomic_DNA"/>
</dbReference>
<gene>
    <name evidence="1" type="ORF">D5086_009284</name>
</gene>
<protein>
    <submittedName>
        <fullName evidence="1">Uncharacterized protein</fullName>
    </submittedName>
</protein>
<feature type="non-terminal residue" evidence="1">
    <location>
        <position position="1"/>
    </location>
</feature>
<dbReference type="Proteomes" id="UP000309997">
    <property type="component" value="Unassembled WGS sequence"/>
</dbReference>
<name>A0ACC4CIC2_POPAL</name>
<keyword evidence="2" id="KW-1185">Reference proteome</keyword>
<accession>A0ACC4CIC2</accession>
<proteinExistence type="predicted"/>
<reference evidence="1 2" key="1">
    <citation type="journal article" date="2024" name="Plant Biotechnol. J.">
        <title>Genome and CRISPR/Cas9 system of a widespread forest tree (Populus alba) in the world.</title>
        <authorList>
            <person name="Liu Y.J."/>
            <person name="Jiang P.F."/>
            <person name="Han X.M."/>
            <person name="Li X.Y."/>
            <person name="Wang H.M."/>
            <person name="Wang Y.J."/>
            <person name="Wang X.X."/>
            <person name="Zeng Q.Y."/>
        </authorList>
    </citation>
    <scope>NUCLEOTIDE SEQUENCE [LARGE SCALE GENOMIC DNA]</scope>
    <source>
        <strain evidence="2">cv. PAL-ZL1</strain>
    </source>
</reference>
<evidence type="ECO:0000313" key="1">
    <source>
        <dbReference type="EMBL" id="KAL3597647.1"/>
    </source>
</evidence>
<organism evidence="1 2">
    <name type="scientific">Populus alba</name>
    <name type="common">White poplar</name>
    <dbReference type="NCBI Taxonomy" id="43335"/>
    <lineage>
        <taxon>Eukaryota</taxon>
        <taxon>Viridiplantae</taxon>
        <taxon>Streptophyta</taxon>
        <taxon>Embryophyta</taxon>
        <taxon>Tracheophyta</taxon>
        <taxon>Spermatophyta</taxon>
        <taxon>Magnoliopsida</taxon>
        <taxon>eudicotyledons</taxon>
        <taxon>Gunneridae</taxon>
        <taxon>Pentapetalae</taxon>
        <taxon>rosids</taxon>
        <taxon>fabids</taxon>
        <taxon>Malpighiales</taxon>
        <taxon>Salicaceae</taxon>
        <taxon>Saliceae</taxon>
        <taxon>Populus</taxon>
    </lineage>
</organism>